<dbReference type="Gramene" id="ERN06073">
    <property type="protein sequence ID" value="ERN06073"/>
    <property type="gene ID" value="AMTR_s00142p00098170"/>
</dbReference>
<dbReference type="PANTHER" id="PTHR11370">
    <property type="entry name" value="DNA-REPAIR PROTEIN XRCC1"/>
    <property type="match status" value="1"/>
</dbReference>
<dbReference type="Gene3D" id="3.40.50.10190">
    <property type="entry name" value="BRCT domain"/>
    <property type="match status" value="1"/>
</dbReference>
<feature type="compositionally biased region" description="Basic and acidic residues" evidence="6">
    <location>
        <begin position="1"/>
        <end position="16"/>
    </location>
</feature>
<dbReference type="OMA" id="PTKIKQW"/>
<keyword evidence="5" id="KW-0539">Nucleus</keyword>
<reference evidence="9" key="1">
    <citation type="journal article" date="2013" name="Science">
        <title>The Amborella genome and the evolution of flowering plants.</title>
        <authorList>
            <consortium name="Amborella Genome Project"/>
        </authorList>
    </citation>
    <scope>NUCLEOTIDE SEQUENCE [LARGE SCALE GENOMIC DNA]</scope>
</reference>
<dbReference type="PROSITE" id="PS50172">
    <property type="entry name" value="BRCT"/>
    <property type="match status" value="1"/>
</dbReference>
<evidence type="ECO:0000256" key="3">
    <source>
        <dbReference type="ARBA" id="ARBA00022763"/>
    </source>
</evidence>
<dbReference type="Pfam" id="PF00533">
    <property type="entry name" value="BRCT"/>
    <property type="match status" value="1"/>
</dbReference>
<dbReference type="GO" id="GO:0005634">
    <property type="term" value="C:nucleus"/>
    <property type="evidence" value="ECO:0007669"/>
    <property type="project" value="UniProtKB-SubCell"/>
</dbReference>
<evidence type="ECO:0000256" key="4">
    <source>
        <dbReference type="ARBA" id="ARBA00023204"/>
    </source>
</evidence>
<dbReference type="GO" id="GO:0003684">
    <property type="term" value="F:damaged DNA binding"/>
    <property type="evidence" value="ECO:0007669"/>
    <property type="project" value="InterPro"/>
</dbReference>
<gene>
    <name evidence="8" type="ORF">AMTR_s00142p00098170</name>
</gene>
<dbReference type="KEGG" id="atr:18434261"/>
<dbReference type="eggNOG" id="KOG3226">
    <property type="taxonomic scope" value="Eukaryota"/>
</dbReference>
<feature type="region of interest" description="Disordered" evidence="6">
    <location>
        <begin position="216"/>
        <end position="235"/>
    </location>
</feature>
<feature type="compositionally biased region" description="Basic and acidic residues" evidence="6">
    <location>
        <begin position="26"/>
        <end position="49"/>
    </location>
</feature>
<dbReference type="GO" id="GO:0000012">
    <property type="term" value="P:single strand break repair"/>
    <property type="evidence" value="ECO:0007669"/>
    <property type="project" value="InterPro"/>
</dbReference>
<dbReference type="STRING" id="13333.W1PDN7"/>
<dbReference type="EMBL" id="KI393933">
    <property type="protein sequence ID" value="ERN06073.1"/>
    <property type="molecule type" value="Genomic_DNA"/>
</dbReference>
<keyword evidence="2" id="KW-0677">Repeat</keyword>
<feature type="domain" description="BRCT" evidence="7">
    <location>
        <begin position="101"/>
        <end position="189"/>
    </location>
</feature>
<dbReference type="GO" id="GO:0006303">
    <property type="term" value="P:double-strand break repair via nonhomologous end joining"/>
    <property type="evidence" value="ECO:0007669"/>
    <property type="project" value="EnsemblPlants"/>
</dbReference>
<keyword evidence="4" id="KW-0234">DNA repair</keyword>
<keyword evidence="9" id="KW-1185">Reference proteome</keyword>
<protein>
    <recommendedName>
        <fullName evidence="7">BRCT domain-containing protein</fullName>
    </recommendedName>
</protein>
<evidence type="ECO:0000259" key="7">
    <source>
        <dbReference type="PROSITE" id="PS50172"/>
    </source>
</evidence>
<evidence type="ECO:0000313" key="8">
    <source>
        <dbReference type="EMBL" id="ERN06073.1"/>
    </source>
</evidence>
<keyword evidence="3" id="KW-0227">DNA damage</keyword>
<dbReference type="HOGENOM" id="CLU_057218_0_0_1"/>
<comment type="subcellular location">
    <subcellularLocation>
        <location evidence="1">Nucleus</location>
    </subcellularLocation>
</comment>
<evidence type="ECO:0000256" key="2">
    <source>
        <dbReference type="ARBA" id="ARBA00022737"/>
    </source>
</evidence>
<feature type="region of interest" description="Disordered" evidence="6">
    <location>
        <begin position="1"/>
        <end position="62"/>
    </location>
</feature>
<proteinExistence type="predicted"/>
<dbReference type="SMART" id="SM00292">
    <property type="entry name" value="BRCT"/>
    <property type="match status" value="1"/>
</dbReference>
<dbReference type="GO" id="GO:0006284">
    <property type="term" value="P:base-excision repair"/>
    <property type="evidence" value="ECO:0007669"/>
    <property type="project" value="InterPro"/>
</dbReference>
<dbReference type="InterPro" id="IPR036420">
    <property type="entry name" value="BRCT_dom_sf"/>
</dbReference>
<dbReference type="InterPro" id="IPR001357">
    <property type="entry name" value="BRCT_dom"/>
</dbReference>
<evidence type="ECO:0000313" key="9">
    <source>
        <dbReference type="Proteomes" id="UP000017836"/>
    </source>
</evidence>
<organism evidence="8 9">
    <name type="scientific">Amborella trichopoda</name>
    <dbReference type="NCBI Taxonomy" id="13333"/>
    <lineage>
        <taxon>Eukaryota</taxon>
        <taxon>Viridiplantae</taxon>
        <taxon>Streptophyta</taxon>
        <taxon>Embryophyta</taxon>
        <taxon>Tracheophyta</taxon>
        <taxon>Spermatophyta</taxon>
        <taxon>Magnoliopsida</taxon>
        <taxon>Amborellales</taxon>
        <taxon>Amborellaceae</taxon>
        <taxon>Amborella</taxon>
    </lineage>
</organism>
<dbReference type="Proteomes" id="UP000017836">
    <property type="component" value="Unassembled WGS sequence"/>
</dbReference>
<evidence type="ECO:0000256" key="5">
    <source>
        <dbReference type="ARBA" id="ARBA00023242"/>
    </source>
</evidence>
<accession>W1PDN7</accession>
<evidence type="ECO:0000256" key="1">
    <source>
        <dbReference type="ARBA" id="ARBA00004123"/>
    </source>
</evidence>
<dbReference type="GO" id="GO:0010385">
    <property type="term" value="F:double-stranded methylated DNA binding"/>
    <property type="evidence" value="ECO:0007669"/>
    <property type="project" value="EnsemblPlants"/>
</dbReference>
<dbReference type="AlphaFoldDB" id="W1PDN7"/>
<feature type="compositionally biased region" description="Basic and acidic residues" evidence="6">
    <location>
        <begin position="398"/>
        <end position="407"/>
    </location>
</feature>
<dbReference type="CDD" id="cd17725">
    <property type="entry name" value="BRCT_XRCC1_rpt1"/>
    <property type="match status" value="1"/>
</dbReference>
<name>W1PDN7_AMBTC</name>
<dbReference type="InterPro" id="IPR045080">
    <property type="entry name" value="BRCT_XRCC1_rpt1"/>
</dbReference>
<feature type="compositionally biased region" description="Acidic residues" evidence="6">
    <location>
        <begin position="367"/>
        <end position="397"/>
    </location>
</feature>
<dbReference type="OrthoDB" id="25840at2759"/>
<evidence type="ECO:0000256" key="6">
    <source>
        <dbReference type="SAM" id="MobiDB-lite"/>
    </source>
</evidence>
<sequence>MPDEKLSPKRGNDERGRRNHPPWMASKKDAGHEEDNKRMKSKKVQDHNRANNSNTLSEENARDEVAQRLLQRGHGNSSETSGLMENSVEKTDLQSRMGTMQFSKLLEGVVFALSGFVNPERGLLRSHAMEMGAEYRSDWSPDCTLLVCAFPNTPKFKQVVTDCGTIVSKEWISECYKQKKLVEIDCFLMHAGKPWRKLKNSSLQVSPDQENALCGKRPKAVHGVPPPSSSGSSVFKEKASESHKLPFSSSKVQEWASLDFNSTISWLQSQEEKPEPRELKRIAAEGILTCLEDAIDALKDKTDVARVIERWSSVPLVVKELAKLESKKIGTNALSREEILEQAVVCKSIYEKELHHLEMLPMSDEKHEDDDEKTELMTDDGGADSDETIEMPEDEVDQALKDIVSRQ</sequence>
<dbReference type="SUPFAM" id="SSF52113">
    <property type="entry name" value="BRCT domain"/>
    <property type="match status" value="1"/>
</dbReference>
<feature type="region of interest" description="Disordered" evidence="6">
    <location>
        <begin position="362"/>
        <end position="407"/>
    </location>
</feature>
<dbReference type="PANTHER" id="PTHR11370:SF5">
    <property type="entry name" value="DNA REPAIR PROTEIN XRCC1"/>
    <property type="match status" value="1"/>
</dbReference>